<dbReference type="EMBL" id="JBHSPC010000018">
    <property type="protein sequence ID" value="MFC5670077.1"/>
    <property type="molecule type" value="Genomic_DNA"/>
</dbReference>
<evidence type="ECO:0000256" key="1">
    <source>
        <dbReference type="ARBA" id="ARBA00023002"/>
    </source>
</evidence>
<dbReference type="SUPFAM" id="SSF51679">
    <property type="entry name" value="Bacterial luciferase-like"/>
    <property type="match status" value="1"/>
</dbReference>
<keyword evidence="2" id="KW-0503">Monooxygenase</keyword>
<keyword evidence="1 4" id="KW-0560">Oxidoreductase</keyword>
<dbReference type="EC" id="1.-.-.-" evidence="4"/>
<dbReference type="Proteomes" id="UP001596183">
    <property type="component" value="Unassembled WGS sequence"/>
</dbReference>
<accession>A0ABW0XHL4</accession>
<dbReference type="InterPro" id="IPR050766">
    <property type="entry name" value="Bact_Lucif_Oxidored"/>
</dbReference>
<dbReference type="InterPro" id="IPR011251">
    <property type="entry name" value="Luciferase-like_dom"/>
</dbReference>
<protein>
    <submittedName>
        <fullName evidence="4">LLM class flavin-dependent oxidoreductase</fullName>
        <ecNumber evidence="4">1.-.-.-</ecNumber>
    </submittedName>
</protein>
<reference evidence="5" key="1">
    <citation type="journal article" date="2019" name="Int. J. Syst. Evol. Microbiol.">
        <title>The Global Catalogue of Microorganisms (GCM) 10K type strain sequencing project: providing services to taxonomists for standard genome sequencing and annotation.</title>
        <authorList>
            <consortium name="The Broad Institute Genomics Platform"/>
            <consortium name="The Broad Institute Genome Sequencing Center for Infectious Disease"/>
            <person name="Wu L."/>
            <person name="Ma J."/>
        </authorList>
    </citation>
    <scope>NUCLEOTIDE SEQUENCE [LARGE SCALE GENOMIC DNA]</scope>
    <source>
        <strain evidence="5">JCM 13852</strain>
    </source>
</reference>
<organism evidence="4 5">
    <name type="scientific">Streptomyces incanus</name>
    <dbReference type="NCBI Taxonomy" id="887453"/>
    <lineage>
        <taxon>Bacteria</taxon>
        <taxon>Bacillati</taxon>
        <taxon>Actinomycetota</taxon>
        <taxon>Actinomycetes</taxon>
        <taxon>Kitasatosporales</taxon>
        <taxon>Streptomycetaceae</taxon>
        <taxon>Streptomyces</taxon>
    </lineage>
</organism>
<evidence type="ECO:0000256" key="2">
    <source>
        <dbReference type="ARBA" id="ARBA00023033"/>
    </source>
</evidence>
<dbReference type="RefSeq" id="WP_381207689.1">
    <property type="nucleotide sequence ID" value="NZ_JBHSPC010000018.1"/>
</dbReference>
<comment type="caution">
    <text evidence="4">The sequence shown here is derived from an EMBL/GenBank/DDBJ whole genome shotgun (WGS) entry which is preliminary data.</text>
</comment>
<dbReference type="PANTHER" id="PTHR30137:SF8">
    <property type="entry name" value="BLR5498 PROTEIN"/>
    <property type="match status" value="1"/>
</dbReference>
<dbReference type="PANTHER" id="PTHR30137">
    <property type="entry name" value="LUCIFERASE-LIKE MONOOXYGENASE"/>
    <property type="match status" value="1"/>
</dbReference>
<evidence type="ECO:0000313" key="4">
    <source>
        <dbReference type="EMBL" id="MFC5670077.1"/>
    </source>
</evidence>
<sequence>MGAISDDMNGIKFVHQYGLGLHTTDRVPDVHNPTWQKRQIDDFVEFAQLAEELGFDGLTVTEHHAPLMTCPSPHLLIAAAAVKTSTIRLGTAVTILPLYNPIRVAEEAGTLDLLSGGRFELGIGRGAPGEARIALGRDLSEADLKEAWLESLELVRLLLSEHDVTFDGKYFKVTRPTTIATRPLQEDFPIWLASGSLESMAVAGGYGWSVMRNFGTDQSHKEALDYYLQVSKKHGHDRSAANMMVERFIAIGETEAEAEANCDVFANTFNQFMAHYASNGRSVPKSDGEFAIDKKKDRPALTVVGTPDQIIDQLQEALDATGARRLLIETFTPDQTRLFAQEVMPVLRARNAG</sequence>
<keyword evidence="5" id="KW-1185">Reference proteome</keyword>
<gene>
    <name evidence="4" type="ORF">ACFP2V_08135</name>
</gene>
<dbReference type="Gene3D" id="3.20.20.30">
    <property type="entry name" value="Luciferase-like domain"/>
    <property type="match status" value="1"/>
</dbReference>
<evidence type="ECO:0000313" key="5">
    <source>
        <dbReference type="Proteomes" id="UP001596183"/>
    </source>
</evidence>
<dbReference type="InterPro" id="IPR036661">
    <property type="entry name" value="Luciferase-like_sf"/>
</dbReference>
<dbReference type="Pfam" id="PF00296">
    <property type="entry name" value="Bac_luciferase"/>
    <property type="match status" value="1"/>
</dbReference>
<feature type="domain" description="Luciferase-like" evidence="3">
    <location>
        <begin position="38"/>
        <end position="324"/>
    </location>
</feature>
<dbReference type="GO" id="GO:0016491">
    <property type="term" value="F:oxidoreductase activity"/>
    <property type="evidence" value="ECO:0007669"/>
    <property type="project" value="UniProtKB-KW"/>
</dbReference>
<proteinExistence type="predicted"/>
<name>A0ABW0XHL4_9ACTN</name>
<evidence type="ECO:0000259" key="3">
    <source>
        <dbReference type="Pfam" id="PF00296"/>
    </source>
</evidence>